<dbReference type="PANTHER" id="PTHR46507:SF4">
    <property type="entry name" value="SSX FAMILY MEMBER 2 INTERACTING PROTEIN"/>
    <property type="match status" value="1"/>
</dbReference>
<dbReference type="Proteomes" id="UP000078046">
    <property type="component" value="Unassembled WGS sequence"/>
</dbReference>
<evidence type="ECO:0000256" key="3">
    <source>
        <dbReference type="ARBA" id="ARBA00009291"/>
    </source>
</evidence>
<proteinExistence type="inferred from homology"/>
<comment type="caution">
    <text evidence="10">The sequence shown here is derived from an EMBL/GenBank/DDBJ whole genome shotgun (WGS) entry which is preliminary data.</text>
</comment>
<dbReference type="GO" id="GO:0034451">
    <property type="term" value="C:centriolar satellite"/>
    <property type="evidence" value="ECO:0007669"/>
    <property type="project" value="TreeGrafter"/>
</dbReference>
<dbReference type="GO" id="GO:0035735">
    <property type="term" value="P:intraciliary transport involved in cilium assembly"/>
    <property type="evidence" value="ECO:0007669"/>
    <property type="project" value="TreeGrafter"/>
</dbReference>
<gene>
    <name evidence="10" type="ORF">A3Q56_00311</name>
</gene>
<accession>A0A177BEA5</accession>
<evidence type="ECO:0000256" key="5">
    <source>
        <dbReference type="ARBA" id="ARBA00022889"/>
    </source>
</evidence>
<dbReference type="AlphaFoldDB" id="A0A177BEA5"/>
<organism evidence="10 11">
    <name type="scientific">Intoshia linei</name>
    <dbReference type="NCBI Taxonomy" id="1819745"/>
    <lineage>
        <taxon>Eukaryota</taxon>
        <taxon>Metazoa</taxon>
        <taxon>Spiralia</taxon>
        <taxon>Lophotrochozoa</taxon>
        <taxon>Mesozoa</taxon>
        <taxon>Orthonectida</taxon>
        <taxon>Rhopaluridae</taxon>
        <taxon>Intoshia</taxon>
    </lineage>
</organism>
<dbReference type="GO" id="GO:0036064">
    <property type="term" value="C:ciliary basal body"/>
    <property type="evidence" value="ECO:0007669"/>
    <property type="project" value="TreeGrafter"/>
</dbReference>
<sequence>MTFFLKSIQDSDEFSIKAFIGNINSNLISYGFTSIIEEEKDELVIKLKSLLNVLDKVLQMFMNNNKIYDEQLNKISRIQSDRTNAIANQNRLKSNFETLDKKYHLLEETNRQLILKNKNILSKIKKVKDENNASQSRILFKENVFKRDKKKNEIEVDYLKERIRILMSPKSVKNLNGVRHTKSIIQISSFVGGNRDHTRARWSTTGKSKDEMISSIADNENIFYLNLIESLENKCNAHMSENCKFKEDYENLLKSLSHLIKRIKSNNELNEEKVQKMQIVAKNNIHLPSSFKKKSCFESLIEDVNNVRACMTYEKESEIIVEFEEDKEDDQEMYDKLQHHYPINSKKRELKELCETTEEMAVSGENEKQWRFEAVGVIKEQENIIENLREQGKDENINKEMSIKRQVFKEQYEEFLQDRNLLNKEKIELNQEKLKFVSDKMAYFNDNFNTTPLSMSNIEDLGGSTPDTGQVLKFLKIDSTIKLDPKKSEQCKEGA</sequence>
<evidence type="ECO:0000256" key="2">
    <source>
        <dbReference type="ARBA" id="ARBA00004300"/>
    </source>
</evidence>
<keyword evidence="8" id="KW-0206">Cytoskeleton</keyword>
<keyword evidence="11" id="KW-1185">Reference proteome</keyword>
<evidence type="ECO:0000256" key="4">
    <source>
        <dbReference type="ARBA" id="ARBA00022490"/>
    </source>
</evidence>
<name>A0A177BEA5_9BILA</name>
<dbReference type="GO" id="GO:0070161">
    <property type="term" value="C:anchoring junction"/>
    <property type="evidence" value="ECO:0007669"/>
    <property type="project" value="UniProtKB-SubCell"/>
</dbReference>
<reference evidence="10 11" key="1">
    <citation type="submission" date="2016-04" db="EMBL/GenBank/DDBJ databases">
        <title>The genome of Intoshia linei affirms orthonectids as highly simplified spiralians.</title>
        <authorList>
            <person name="Mikhailov K.V."/>
            <person name="Slusarev G.S."/>
            <person name="Nikitin M.A."/>
            <person name="Logacheva M.D."/>
            <person name="Penin A."/>
            <person name="Aleoshin V."/>
            <person name="Panchin Y.V."/>
        </authorList>
    </citation>
    <scope>NUCLEOTIDE SEQUENCE [LARGE SCALE GENOMIC DNA]</scope>
    <source>
        <strain evidence="10">Intl2013</strain>
        <tissue evidence="10">Whole animal</tissue>
    </source>
</reference>
<evidence type="ECO:0000256" key="6">
    <source>
        <dbReference type="ARBA" id="ARBA00022949"/>
    </source>
</evidence>
<dbReference type="InterPro" id="IPR052300">
    <property type="entry name" value="Adhesion_Centrosome_assoc"/>
</dbReference>
<keyword evidence="7 9" id="KW-0175">Coiled coil</keyword>
<protein>
    <submittedName>
        <fullName evidence="10">Uncharacterized protein</fullName>
    </submittedName>
</protein>
<evidence type="ECO:0000313" key="10">
    <source>
        <dbReference type="EMBL" id="OAF71912.1"/>
    </source>
</evidence>
<evidence type="ECO:0000256" key="8">
    <source>
        <dbReference type="ARBA" id="ARBA00023212"/>
    </source>
</evidence>
<keyword evidence="4" id="KW-0963">Cytoplasm</keyword>
<dbReference type="PANTHER" id="PTHR46507">
    <property type="entry name" value="AFADIN- AND ALPHA-ACTININ-BINDING PROTEIN"/>
    <property type="match status" value="1"/>
</dbReference>
<evidence type="ECO:0000256" key="9">
    <source>
        <dbReference type="SAM" id="Coils"/>
    </source>
</evidence>
<evidence type="ECO:0000256" key="7">
    <source>
        <dbReference type="ARBA" id="ARBA00023054"/>
    </source>
</evidence>
<dbReference type="OrthoDB" id="312015at2759"/>
<keyword evidence="5" id="KW-0130">Cell adhesion</keyword>
<comment type="subcellular location">
    <subcellularLocation>
        <location evidence="1">Cell junction</location>
    </subcellularLocation>
    <subcellularLocation>
        <location evidence="2">Cytoplasm</location>
        <location evidence="2">Cytoskeleton</location>
        <location evidence="2">Microtubule organizing center</location>
        <location evidence="2">Centrosome</location>
    </subcellularLocation>
</comment>
<comment type="similarity">
    <text evidence="3">Belongs to the ADIP family.</text>
</comment>
<dbReference type="GO" id="GO:0007155">
    <property type="term" value="P:cell adhesion"/>
    <property type="evidence" value="ECO:0007669"/>
    <property type="project" value="UniProtKB-KW"/>
</dbReference>
<feature type="coiled-coil region" evidence="9">
    <location>
        <begin position="378"/>
        <end position="432"/>
    </location>
</feature>
<evidence type="ECO:0000256" key="1">
    <source>
        <dbReference type="ARBA" id="ARBA00004282"/>
    </source>
</evidence>
<dbReference type="EMBL" id="LWCA01000015">
    <property type="protein sequence ID" value="OAF71912.1"/>
    <property type="molecule type" value="Genomic_DNA"/>
</dbReference>
<dbReference type="Pfam" id="PF11559">
    <property type="entry name" value="ADIP"/>
    <property type="match status" value="1"/>
</dbReference>
<evidence type="ECO:0000313" key="11">
    <source>
        <dbReference type="Proteomes" id="UP000078046"/>
    </source>
</evidence>
<keyword evidence="6" id="KW-0965">Cell junction</keyword>
<dbReference type="InterPro" id="IPR021622">
    <property type="entry name" value="Afadin/alpha-actinin-bd"/>
</dbReference>